<evidence type="ECO:0000313" key="1">
    <source>
        <dbReference type="EMBL" id="KAB2635969.1"/>
    </source>
</evidence>
<keyword evidence="2" id="KW-1185">Reference proteome</keyword>
<protein>
    <submittedName>
        <fullName evidence="1">S ribonuclease</fullName>
    </submittedName>
</protein>
<dbReference type="EMBL" id="SMOL01000004">
    <property type="protein sequence ID" value="KAB2635969.1"/>
    <property type="molecule type" value="Genomic_DNA"/>
</dbReference>
<reference evidence="1 2" key="3">
    <citation type="submission" date="2019-11" db="EMBL/GenBank/DDBJ databases">
        <title>A de novo genome assembly of a pear dwarfing rootstock.</title>
        <authorList>
            <person name="Wang F."/>
            <person name="Wang J."/>
            <person name="Li S."/>
            <person name="Zhang Y."/>
            <person name="Fang M."/>
            <person name="Ma L."/>
            <person name="Zhao Y."/>
            <person name="Jiang S."/>
        </authorList>
    </citation>
    <scope>NUCLEOTIDE SEQUENCE [LARGE SCALE GENOMIC DNA]</scope>
    <source>
        <strain evidence="1">S2</strain>
        <tissue evidence="1">Leaf</tissue>
    </source>
</reference>
<name>A0A5N5I8A4_9ROSA</name>
<reference evidence="1 2" key="1">
    <citation type="submission" date="2019-09" db="EMBL/GenBank/DDBJ databases">
        <authorList>
            <person name="Ou C."/>
        </authorList>
    </citation>
    <scope>NUCLEOTIDE SEQUENCE [LARGE SCALE GENOMIC DNA]</scope>
    <source>
        <strain evidence="1">S2</strain>
        <tissue evidence="1">Leaf</tissue>
    </source>
</reference>
<proteinExistence type="predicted"/>
<dbReference type="AlphaFoldDB" id="A0A5N5I8A4"/>
<evidence type="ECO:0000313" key="2">
    <source>
        <dbReference type="Proteomes" id="UP000327157"/>
    </source>
</evidence>
<gene>
    <name evidence="1" type="ORF">D8674_026503</name>
</gene>
<organism evidence="1 2">
    <name type="scientific">Pyrus ussuriensis x Pyrus communis</name>
    <dbReference type="NCBI Taxonomy" id="2448454"/>
    <lineage>
        <taxon>Eukaryota</taxon>
        <taxon>Viridiplantae</taxon>
        <taxon>Streptophyta</taxon>
        <taxon>Embryophyta</taxon>
        <taxon>Tracheophyta</taxon>
        <taxon>Spermatophyta</taxon>
        <taxon>Magnoliopsida</taxon>
        <taxon>eudicotyledons</taxon>
        <taxon>Gunneridae</taxon>
        <taxon>Pentapetalae</taxon>
        <taxon>rosids</taxon>
        <taxon>fabids</taxon>
        <taxon>Rosales</taxon>
        <taxon>Rosaceae</taxon>
        <taxon>Amygdaloideae</taxon>
        <taxon>Maleae</taxon>
        <taxon>Pyrus</taxon>
    </lineage>
</organism>
<accession>A0A5N5I8A4</accession>
<reference evidence="2" key="2">
    <citation type="submission" date="2019-10" db="EMBL/GenBank/DDBJ databases">
        <title>A de novo genome assembly of a pear dwarfing rootstock.</title>
        <authorList>
            <person name="Wang F."/>
            <person name="Wang J."/>
            <person name="Li S."/>
            <person name="Zhang Y."/>
            <person name="Fang M."/>
            <person name="Ma L."/>
            <person name="Zhao Y."/>
            <person name="Jiang S."/>
        </authorList>
    </citation>
    <scope>NUCLEOTIDE SEQUENCE [LARGE SCALE GENOMIC DNA]</scope>
</reference>
<dbReference type="OrthoDB" id="1637540at2759"/>
<dbReference type="Proteomes" id="UP000327157">
    <property type="component" value="Chromosome 5"/>
</dbReference>
<comment type="caution">
    <text evidence="1">The sequence shown here is derived from an EMBL/GenBank/DDBJ whole genome shotgun (WGS) entry which is preliminary data.</text>
</comment>
<sequence>MWNGMLQHVQTGGRKTLSYLRKKRTKIAMKVAIYRQQVTKAYNSIIKPRNFKERDLVLKIAKHIRKQIFGPSKFALHWEGPFVIKEAYQSGYYYLTSVKEGTLTKPVNAKLLKPYYC</sequence>